<dbReference type="EMBL" id="JAEFCI010005166">
    <property type="protein sequence ID" value="KAG5460478.1"/>
    <property type="molecule type" value="Genomic_DNA"/>
</dbReference>
<sequence length="375" mass="39757">MICQSFLDPLTLIGVDITTQATTFGWQCTSTILPKAGHVYPRASIRHRVVPPRHPAALTNRLPSAAPPSAVPRHPAASALPSHPRKVSPPRRATAPPGRPRHQAALRRAAPSGSFRLASLSPHMEATSAAAASARTAPSPCVVRLPTSSPAPVDCANIDPATIPIPLSPSLDAPMDLPPLRVPLFVPEPDTQATVATTTAAASSARVGLKDSHHNTANAPDASFVSRSLLDLMSGALQLLRVLVLPPLPQFLSTLTPVTCGTLDEQLIEMAATYRAPNRSLSPLQASVDRTAARLASPSTPLHHRTGESTGVSHVVPHGCHVRMTPVWDNAFQCGGDWIAWKQRFLSELKLSGTFTEAQKLAELRNNASPSCAVF</sequence>
<evidence type="ECO:0000313" key="2">
    <source>
        <dbReference type="EMBL" id="KAG5460478.1"/>
    </source>
</evidence>
<reference evidence="2 3" key="1">
    <citation type="journal article" name="Sci. Rep.">
        <title>Genome-scale phylogenetic analyses confirm Olpidium as the closest living zoosporic fungus to the non-flagellated, terrestrial fungi.</title>
        <authorList>
            <person name="Chang Y."/>
            <person name="Rochon D."/>
            <person name="Sekimoto S."/>
            <person name="Wang Y."/>
            <person name="Chovatia M."/>
            <person name="Sandor L."/>
            <person name="Salamov A."/>
            <person name="Grigoriev I.V."/>
            <person name="Stajich J.E."/>
            <person name="Spatafora J.W."/>
        </authorList>
    </citation>
    <scope>NUCLEOTIDE SEQUENCE [LARGE SCALE GENOMIC DNA]</scope>
    <source>
        <strain evidence="2">S191</strain>
    </source>
</reference>
<name>A0A8H8DJ85_9FUNG</name>
<comment type="caution">
    <text evidence="2">The sequence shown here is derived from an EMBL/GenBank/DDBJ whole genome shotgun (WGS) entry which is preliminary data.</text>
</comment>
<protein>
    <submittedName>
        <fullName evidence="2">Uncharacterized protein</fullName>
    </submittedName>
</protein>
<keyword evidence="3" id="KW-1185">Reference proteome</keyword>
<proteinExistence type="predicted"/>
<organism evidence="2 3">
    <name type="scientific">Olpidium bornovanus</name>
    <dbReference type="NCBI Taxonomy" id="278681"/>
    <lineage>
        <taxon>Eukaryota</taxon>
        <taxon>Fungi</taxon>
        <taxon>Fungi incertae sedis</taxon>
        <taxon>Olpidiomycota</taxon>
        <taxon>Olpidiomycotina</taxon>
        <taxon>Olpidiomycetes</taxon>
        <taxon>Olpidiales</taxon>
        <taxon>Olpidiaceae</taxon>
        <taxon>Olpidium</taxon>
    </lineage>
</organism>
<gene>
    <name evidence="2" type="ORF">BJ554DRAFT_7469</name>
</gene>
<evidence type="ECO:0000256" key="1">
    <source>
        <dbReference type="SAM" id="MobiDB-lite"/>
    </source>
</evidence>
<dbReference type="AlphaFoldDB" id="A0A8H8DJ85"/>
<dbReference type="Proteomes" id="UP000673691">
    <property type="component" value="Unassembled WGS sequence"/>
</dbReference>
<feature type="region of interest" description="Disordered" evidence="1">
    <location>
        <begin position="57"/>
        <end position="109"/>
    </location>
</feature>
<accession>A0A8H8DJ85</accession>
<evidence type="ECO:0000313" key="3">
    <source>
        <dbReference type="Proteomes" id="UP000673691"/>
    </source>
</evidence>